<feature type="signal peptide" evidence="2">
    <location>
        <begin position="1"/>
        <end position="21"/>
    </location>
</feature>
<dbReference type="Proteomes" id="UP000033452">
    <property type="component" value="Unassembled WGS sequence"/>
</dbReference>
<dbReference type="EMBL" id="JXYA01000024">
    <property type="protein sequence ID" value="KJZ08735.1"/>
    <property type="molecule type" value="Genomic_DNA"/>
</dbReference>
<keyword evidence="5" id="KW-1185">Reference proteome</keyword>
<dbReference type="SUPFAM" id="SSF56935">
    <property type="entry name" value="Porins"/>
    <property type="match status" value="1"/>
</dbReference>
<feature type="chain" id="PRO_5002475539" description="Outer membrane protein beta-barrel domain-containing protein" evidence="2">
    <location>
        <begin position="22"/>
        <end position="229"/>
    </location>
</feature>
<protein>
    <recommendedName>
        <fullName evidence="3">Outer membrane protein beta-barrel domain-containing protein</fullName>
    </recommendedName>
</protein>
<dbReference type="AlphaFoldDB" id="A0A0F4QN93"/>
<dbReference type="RefSeq" id="WP_046005141.1">
    <property type="nucleotide sequence ID" value="NZ_JXYA01000024.1"/>
</dbReference>
<keyword evidence="1 2" id="KW-0732">Signal</keyword>
<evidence type="ECO:0000313" key="5">
    <source>
        <dbReference type="Proteomes" id="UP000033452"/>
    </source>
</evidence>
<dbReference type="PATRIC" id="fig|43658.5.peg.2453"/>
<dbReference type="OrthoDB" id="6290897at2"/>
<gene>
    <name evidence="4" type="ORF">TW77_11595</name>
</gene>
<evidence type="ECO:0000259" key="3">
    <source>
        <dbReference type="Pfam" id="PF13505"/>
    </source>
</evidence>
<reference evidence="4 5" key="1">
    <citation type="journal article" date="2015" name="BMC Genomics">
        <title>Genome mining reveals unlocked bioactive potential of marine Gram-negative bacteria.</title>
        <authorList>
            <person name="Machado H."/>
            <person name="Sonnenschein E.C."/>
            <person name="Melchiorsen J."/>
            <person name="Gram L."/>
        </authorList>
    </citation>
    <scope>NUCLEOTIDE SEQUENCE [LARGE SCALE GENOMIC DNA]</scope>
    <source>
        <strain evidence="4 5">S2471</strain>
    </source>
</reference>
<feature type="domain" description="Outer membrane protein beta-barrel" evidence="3">
    <location>
        <begin position="10"/>
        <end position="219"/>
    </location>
</feature>
<organism evidence="4 5">
    <name type="scientific">Pseudoalteromonas rubra</name>
    <dbReference type="NCBI Taxonomy" id="43658"/>
    <lineage>
        <taxon>Bacteria</taxon>
        <taxon>Pseudomonadati</taxon>
        <taxon>Pseudomonadota</taxon>
        <taxon>Gammaproteobacteria</taxon>
        <taxon>Alteromonadales</taxon>
        <taxon>Pseudoalteromonadaceae</taxon>
        <taxon>Pseudoalteromonas</taxon>
    </lineage>
</organism>
<evidence type="ECO:0000256" key="1">
    <source>
        <dbReference type="ARBA" id="ARBA00022729"/>
    </source>
</evidence>
<sequence length="229" mass="25882">MKQLSWVAGLAAVLAGAPAMAHSINFDKVEVGYKRFKVSEDMDLEPFNMDTLTGVNLSLSKRFDNYYVEGNYYNVDDEQTSSKRLSDVADISVNLELEIVQFTVGMGYIWELDDTALFDVSLHAGRVELKGSGDYAITQLGEIRHSEQGSDSDDDNIYRLRGQYQTRVMNDIELRAGLGFEKSSGEDSDSNPLFFVGAGYHFNAMFSVNTEYRHVDDYKTLDVNFRYSF</sequence>
<dbReference type="Gene3D" id="2.40.160.10">
    <property type="entry name" value="Porin"/>
    <property type="match status" value="1"/>
</dbReference>
<dbReference type="InterPro" id="IPR023614">
    <property type="entry name" value="Porin_dom_sf"/>
</dbReference>
<proteinExistence type="predicted"/>
<dbReference type="InterPro" id="IPR027385">
    <property type="entry name" value="Beta-barrel_OMP"/>
</dbReference>
<evidence type="ECO:0000256" key="2">
    <source>
        <dbReference type="SAM" id="SignalP"/>
    </source>
</evidence>
<name>A0A0F4QN93_9GAMM</name>
<dbReference type="Pfam" id="PF13505">
    <property type="entry name" value="OMP_b-brl"/>
    <property type="match status" value="1"/>
</dbReference>
<evidence type="ECO:0000313" key="4">
    <source>
        <dbReference type="EMBL" id="KJZ08735.1"/>
    </source>
</evidence>
<comment type="caution">
    <text evidence="4">The sequence shown here is derived from an EMBL/GenBank/DDBJ whole genome shotgun (WGS) entry which is preliminary data.</text>
</comment>
<accession>A0A0F4QN93</accession>